<dbReference type="EMBL" id="LYPA01000065">
    <property type="protein sequence ID" value="OBR64377.1"/>
    <property type="molecule type" value="Genomic_DNA"/>
</dbReference>
<comment type="similarity">
    <text evidence="1">Belongs to the ROK (NagC/XylR) family.</text>
</comment>
<evidence type="ECO:0000256" key="1">
    <source>
        <dbReference type="ARBA" id="ARBA00006479"/>
    </source>
</evidence>
<keyword evidence="3" id="KW-1185">Reference proteome</keyword>
<comment type="caution">
    <text evidence="2">The sequence shown here is derived from an EMBL/GenBank/DDBJ whole genome shotgun (WGS) entry which is preliminary data.</text>
</comment>
<name>A0A1A5YFM5_9BACL</name>
<dbReference type="Proteomes" id="UP000092024">
    <property type="component" value="Unassembled WGS sequence"/>
</dbReference>
<dbReference type="InterPro" id="IPR000600">
    <property type="entry name" value="ROK"/>
</dbReference>
<dbReference type="InterPro" id="IPR043129">
    <property type="entry name" value="ATPase_NBD"/>
</dbReference>
<dbReference type="RefSeq" id="WP_068684982.1">
    <property type="nucleotide sequence ID" value="NZ_LYPA01000065.1"/>
</dbReference>
<dbReference type="STRING" id="1844972.A7K91_12800"/>
<proteinExistence type="inferred from homology"/>
<reference evidence="2 3" key="1">
    <citation type="submission" date="2016-05" db="EMBL/GenBank/DDBJ databases">
        <title>Paenibacillus oryzae. sp. nov., isolated from the rice root.</title>
        <authorList>
            <person name="Zhang J."/>
            <person name="Zhang X."/>
        </authorList>
    </citation>
    <scope>NUCLEOTIDE SEQUENCE [LARGE SCALE GENOMIC DNA]</scope>
    <source>
        <strain evidence="2 3">1DrF-4</strain>
    </source>
</reference>
<organism evidence="2 3">
    <name type="scientific">Paenibacillus oryzae</name>
    <dbReference type="NCBI Taxonomy" id="1844972"/>
    <lineage>
        <taxon>Bacteria</taxon>
        <taxon>Bacillati</taxon>
        <taxon>Bacillota</taxon>
        <taxon>Bacilli</taxon>
        <taxon>Bacillales</taxon>
        <taxon>Paenibacillaceae</taxon>
        <taxon>Paenibacillus</taxon>
    </lineage>
</organism>
<accession>A0A1A5YFM5</accession>
<dbReference type="PANTHER" id="PTHR18964:SF149">
    <property type="entry name" value="BIFUNCTIONAL UDP-N-ACETYLGLUCOSAMINE 2-EPIMERASE_N-ACETYLMANNOSAMINE KINASE"/>
    <property type="match status" value="1"/>
</dbReference>
<dbReference type="AlphaFoldDB" id="A0A1A5YFM5"/>
<dbReference type="Pfam" id="PF00480">
    <property type="entry name" value="ROK"/>
    <property type="match status" value="1"/>
</dbReference>
<gene>
    <name evidence="2" type="ORF">A7K91_12800</name>
</gene>
<dbReference type="Gene3D" id="3.30.420.40">
    <property type="match status" value="2"/>
</dbReference>
<dbReference type="CDD" id="cd24068">
    <property type="entry name" value="ASKHA_NBD_ROK_FnNanK-like"/>
    <property type="match status" value="1"/>
</dbReference>
<sequence length="305" mass="31777">MNSFAIGIDIGGTKIAAGFVDEQGKVLAGTSIKTDLSVSPSEMLDRVAAEIRRLAADNGLELSQATGVGVGAPGPLNTVTGRLTCPPNLKSWWDYPVVDELRSRLQLPVKMENDATAATLAEKWVGAAQDSDNFVFITVSTGIGAGIYLHGKLITGASGNAGDAGFMIVHPTGDVLNNEPSGYWEHIASGTAIARQASELLGRQVTSKEAFQLAADGHPAISELVQRVYTYIGMGCVSLVNLLDPAKIVIGGGVSQVGEPLFSAVRDYVSKHALNPGGRETIIVPAQLQQDAGLIGAAALVHCAY</sequence>
<evidence type="ECO:0000313" key="3">
    <source>
        <dbReference type="Proteomes" id="UP000092024"/>
    </source>
</evidence>
<evidence type="ECO:0000313" key="2">
    <source>
        <dbReference type="EMBL" id="OBR64377.1"/>
    </source>
</evidence>
<dbReference type="PANTHER" id="PTHR18964">
    <property type="entry name" value="ROK (REPRESSOR, ORF, KINASE) FAMILY"/>
    <property type="match status" value="1"/>
</dbReference>
<protein>
    <submittedName>
        <fullName evidence="2">Transcriptional regulator</fullName>
    </submittedName>
</protein>
<dbReference type="SUPFAM" id="SSF53067">
    <property type="entry name" value="Actin-like ATPase domain"/>
    <property type="match status" value="1"/>
</dbReference>